<dbReference type="InterPro" id="IPR039424">
    <property type="entry name" value="SBP_5"/>
</dbReference>
<proteinExistence type="inferred from homology"/>
<reference evidence="6 7" key="1">
    <citation type="journal article" date="2019" name="Int. J. Syst. Evol. Microbiol.">
        <title>The Global Catalogue of Microorganisms (GCM) 10K type strain sequencing project: providing services to taxonomists for standard genome sequencing and annotation.</title>
        <authorList>
            <consortium name="The Broad Institute Genomics Platform"/>
            <consortium name="The Broad Institute Genome Sequencing Center for Infectious Disease"/>
            <person name="Wu L."/>
            <person name="Ma J."/>
        </authorList>
    </citation>
    <scope>NUCLEOTIDE SEQUENCE [LARGE SCALE GENOMIC DNA]</scope>
    <source>
        <strain evidence="6 7">RDMS1</strain>
    </source>
</reference>
<dbReference type="AlphaFoldDB" id="A0ABD5YSU4"/>
<evidence type="ECO:0000256" key="2">
    <source>
        <dbReference type="ARBA" id="ARBA00022448"/>
    </source>
</evidence>
<dbReference type="EMBL" id="JBHTAX010000001">
    <property type="protein sequence ID" value="MFC7189525.1"/>
    <property type="molecule type" value="Genomic_DNA"/>
</dbReference>
<dbReference type="PIRSF" id="PIRSF002741">
    <property type="entry name" value="MppA"/>
    <property type="match status" value="1"/>
</dbReference>
<evidence type="ECO:0000259" key="5">
    <source>
        <dbReference type="Pfam" id="PF00496"/>
    </source>
</evidence>
<dbReference type="Gene3D" id="3.10.105.10">
    <property type="entry name" value="Dipeptide-binding Protein, Domain 3"/>
    <property type="match status" value="1"/>
</dbReference>
<sequence>MGSALGVSVLVAGCGGTNTADDPSNTDGTGGTDTTSGGSSTKRGGTFIGATTEDAPTLDPRMNELAWANSFLHYVFDTLYMIQLDGSDVVPHVASKKPQKQNDSTYTIPIREGITFHDGSELTAEDVAYSMNWILDPKNKSPKRANIQFIDSVEASGTYETTFHLSHPFALFELTLAGMSAAVVPKKIAKKQGTKTFGQKPVGSGPFAFVEHKSSSHITLERNPDYFQTSPNLDKLKWRIIPKPQVQFVELTTGGVHQATIPKTLLKKAKQQQNIQTKRIAHFDYNGIIFNTLREPFDDLKVRKAMQYLVDYDAMLKATKGELGKRSYGFMPLEVNKAWEFPWKQWKKKYYPKKNHDKAKQLLEEAGYGDGFGKTLKISSLSSSKFKNMVVVLQNELDTIGINAEVQEVTTGQWLNQLDSGDFDATIYGWSGGQDPDGFFYYLFRDLRNDEGGLSDGVKGNASASFLYQSDSAPSQRLKDADKKIRNARRQPDKQERKKRYIDLAETWQSLYPHIPVFSEQTTQAWSNDVKNYEFTSFSSQSLSNKWSNAYIE</sequence>
<feature type="domain" description="Solute-binding protein family 5" evidence="5">
    <location>
        <begin position="89"/>
        <end position="445"/>
    </location>
</feature>
<dbReference type="Gene3D" id="3.40.190.10">
    <property type="entry name" value="Periplasmic binding protein-like II"/>
    <property type="match status" value="1"/>
</dbReference>
<feature type="compositionally biased region" description="Low complexity" evidence="4">
    <location>
        <begin position="21"/>
        <end position="45"/>
    </location>
</feature>
<dbReference type="CDD" id="cd00995">
    <property type="entry name" value="PBP2_NikA_DppA_OppA_like"/>
    <property type="match status" value="1"/>
</dbReference>
<name>A0ABD5YSU4_9EURY</name>
<keyword evidence="7" id="KW-1185">Reference proteome</keyword>
<evidence type="ECO:0000313" key="6">
    <source>
        <dbReference type="EMBL" id="MFC7189525.1"/>
    </source>
</evidence>
<feature type="region of interest" description="Disordered" evidence="4">
    <location>
        <begin position="473"/>
        <end position="498"/>
    </location>
</feature>
<dbReference type="RefSeq" id="WP_390205006.1">
    <property type="nucleotide sequence ID" value="NZ_JBHTAX010000001.1"/>
</dbReference>
<keyword evidence="3" id="KW-0732">Signal</keyword>
<evidence type="ECO:0000313" key="7">
    <source>
        <dbReference type="Proteomes" id="UP001596417"/>
    </source>
</evidence>
<comment type="similarity">
    <text evidence="1">Belongs to the bacterial solute-binding protein 5 family.</text>
</comment>
<dbReference type="PANTHER" id="PTHR30290:SF9">
    <property type="entry name" value="OLIGOPEPTIDE-BINDING PROTEIN APPA"/>
    <property type="match status" value="1"/>
</dbReference>
<dbReference type="GO" id="GO:0042597">
    <property type="term" value="C:periplasmic space"/>
    <property type="evidence" value="ECO:0007669"/>
    <property type="project" value="UniProtKB-ARBA"/>
</dbReference>
<dbReference type="Pfam" id="PF00496">
    <property type="entry name" value="SBP_bac_5"/>
    <property type="match status" value="1"/>
</dbReference>
<feature type="region of interest" description="Disordered" evidence="4">
    <location>
        <begin position="16"/>
        <end position="55"/>
    </location>
</feature>
<feature type="compositionally biased region" description="Basic and acidic residues" evidence="4">
    <location>
        <begin position="477"/>
        <end position="496"/>
    </location>
</feature>
<dbReference type="InterPro" id="IPR030678">
    <property type="entry name" value="Peptide/Ni-bd"/>
</dbReference>
<evidence type="ECO:0000256" key="3">
    <source>
        <dbReference type="ARBA" id="ARBA00022729"/>
    </source>
</evidence>
<gene>
    <name evidence="6" type="ORF">ACFQL7_06445</name>
</gene>
<evidence type="ECO:0000256" key="1">
    <source>
        <dbReference type="ARBA" id="ARBA00005695"/>
    </source>
</evidence>
<organism evidence="6 7">
    <name type="scientific">Halocatena marina</name>
    <dbReference type="NCBI Taxonomy" id="2934937"/>
    <lineage>
        <taxon>Archaea</taxon>
        <taxon>Methanobacteriati</taxon>
        <taxon>Methanobacteriota</taxon>
        <taxon>Stenosarchaea group</taxon>
        <taxon>Halobacteria</taxon>
        <taxon>Halobacteriales</taxon>
        <taxon>Natronomonadaceae</taxon>
        <taxon>Halocatena</taxon>
    </lineage>
</organism>
<dbReference type="PANTHER" id="PTHR30290">
    <property type="entry name" value="PERIPLASMIC BINDING COMPONENT OF ABC TRANSPORTER"/>
    <property type="match status" value="1"/>
</dbReference>
<evidence type="ECO:0000256" key="4">
    <source>
        <dbReference type="SAM" id="MobiDB-lite"/>
    </source>
</evidence>
<keyword evidence="2" id="KW-0813">Transport</keyword>
<accession>A0ABD5YSU4</accession>
<dbReference type="SUPFAM" id="SSF53850">
    <property type="entry name" value="Periplasmic binding protein-like II"/>
    <property type="match status" value="1"/>
</dbReference>
<dbReference type="InterPro" id="IPR000914">
    <property type="entry name" value="SBP_5_dom"/>
</dbReference>
<comment type="caution">
    <text evidence="6">The sequence shown here is derived from an EMBL/GenBank/DDBJ whole genome shotgun (WGS) entry which is preliminary data.</text>
</comment>
<protein>
    <submittedName>
        <fullName evidence="6">ABC transporter substrate-binding protein</fullName>
    </submittedName>
</protein>
<dbReference type="Proteomes" id="UP001596417">
    <property type="component" value="Unassembled WGS sequence"/>
</dbReference>